<dbReference type="HOGENOM" id="CLU_2731195_0_0_11"/>
<proteinExistence type="predicted"/>
<sequence length="71" mass="7591">MLGDLLVAMVESALILTVAYAPVSLRNFASKPRAGTEFHAASSPLLRIPVVAKPGAHPIDEAQRPRLNTRS</sequence>
<dbReference type="KEGG" id="ahe:Arch_1288"/>
<evidence type="ECO:0000313" key="2">
    <source>
        <dbReference type="Proteomes" id="UP000000376"/>
    </source>
</evidence>
<gene>
    <name evidence="1" type="ordered locus">Arch_1288</name>
</gene>
<keyword evidence="2" id="KW-1185">Reference proteome</keyword>
<protein>
    <submittedName>
        <fullName evidence="1">Uncharacterized protein</fullName>
    </submittedName>
</protein>
<evidence type="ECO:0000313" key="1">
    <source>
        <dbReference type="EMBL" id="ADH92993.1"/>
    </source>
</evidence>
<dbReference type="EMBL" id="CP002045">
    <property type="protein sequence ID" value="ADH92993.1"/>
    <property type="molecule type" value="Genomic_DNA"/>
</dbReference>
<accession>D7BK13</accession>
<dbReference type="Proteomes" id="UP000000376">
    <property type="component" value="Chromosome"/>
</dbReference>
<name>D7BK13_ARCHD</name>
<reference evidence="1 2" key="1">
    <citation type="journal article" date="2010" name="Stand. Genomic Sci.">
        <title>Complete genome sequence of Arcanobacterium haemolyticum type strain (11018).</title>
        <authorList>
            <person name="Yasawong M."/>
            <person name="Teshima H."/>
            <person name="Lapidus A."/>
            <person name="Nolan M."/>
            <person name="Lucas S."/>
            <person name="Glavina Del Rio T."/>
            <person name="Tice H."/>
            <person name="Cheng J."/>
            <person name="Bruce D."/>
            <person name="Detter C."/>
            <person name="Tapia R."/>
            <person name="Han C."/>
            <person name="Goodwin L."/>
            <person name="Pitluck S."/>
            <person name="Liolios K."/>
            <person name="Ivanova N."/>
            <person name="Mavromatis K."/>
            <person name="Mikhailova N."/>
            <person name="Pati A."/>
            <person name="Chen A."/>
            <person name="Palaniappan K."/>
            <person name="Land M."/>
            <person name="Hauser L."/>
            <person name="Chang Y."/>
            <person name="Jeffries C."/>
            <person name="Rohde M."/>
            <person name="Sikorski J."/>
            <person name="Pukall R."/>
            <person name="Goker M."/>
            <person name="Woyke T."/>
            <person name="Bristow J."/>
            <person name="Eisen J."/>
            <person name="Markowitz V."/>
            <person name="Hugenholtz P."/>
            <person name="Kyrpides N."/>
            <person name="Klenk H."/>
        </authorList>
    </citation>
    <scope>NUCLEOTIDE SEQUENCE [LARGE SCALE GENOMIC DNA]</scope>
    <source>
        <strain evidence="2">ATCC 9345 / DSM 20595 / CCUG 17215 / LMG 16163 / NBRC 15585 / NCTC 8452 / 11018</strain>
    </source>
</reference>
<organism evidence="1 2">
    <name type="scientific">Arcanobacterium haemolyticum (strain ATCC 9345 / DSM 20595 / CCM 5947 / CCUG 17215 / LMG 16163 / NBRC 15585 / NCTC 8452 / 11018)</name>
    <dbReference type="NCBI Taxonomy" id="644284"/>
    <lineage>
        <taxon>Bacteria</taxon>
        <taxon>Bacillati</taxon>
        <taxon>Actinomycetota</taxon>
        <taxon>Actinomycetes</taxon>
        <taxon>Actinomycetales</taxon>
        <taxon>Actinomycetaceae</taxon>
        <taxon>Arcanobacterium</taxon>
    </lineage>
</organism>
<dbReference type="AlphaFoldDB" id="D7BK13"/>